<sequence length="626" mass="73125">MCGSVPIPTGPFAILFFPILMAASSLDRMHYKAIDMKRRIRQHNKNLDEGIRTKRKQFKEELKERILYRKQYKAEKSLMGKMKISEGMVQEKEDQSNQSIISTEDAILYLQRSVVRISSNKFEKALQDIKLAIYLDYTLKETYVVQYFEGFILYMLGDYLESAHAFKSAIEFKEDQDEKSILLEKKIFEIQHEMKHRSEKVIENLTEIHEQTKTYFKSAHKKLLGKLGMNSHQQEENIEPTSNQQHSSMISLEELYYRAGISYYFSTYYHDSIKYYSKAIEMGESNSNIYHYIFNRGLSYFYSHEVDLALQDFLHAQTLNETDEVYKMLAYAYGRKGMEKEKSENLKKAQRMNPNTNIVSCFIYRLLDDNCTELIFSFLPVHNRVLLSRTGKYWREIAMRSIANEEVFKISLYSIFNNVDMHLKKVNTTTLKGKLFMPTQYRVHVMDLVEKALGASAYQYFLEKPAKKIDCYMATPAGSIYEYMTFNSNGLSFFKQVDCLNIAQNALRDEVIQVLTSESPNLKELTIRTGSYVYNDISILRSIANFTNLKKLAWHFDFSTDQSSSNILTELVLPPSLEVFEYATECTSLIEQFVAPSYPNVHFVPIENTMEIAKQYCEVFEDCELQ</sequence>
<dbReference type="SUPFAM" id="SSF48452">
    <property type="entry name" value="TPR-like"/>
    <property type="match status" value="2"/>
</dbReference>
<feature type="chain" id="PRO_5003038677" evidence="4">
    <location>
        <begin position="24"/>
        <end position="626"/>
    </location>
</feature>
<accession>D2VSS7</accession>
<dbReference type="Proteomes" id="UP000006671">
    <property type="component" value="Unassembled WGS sequence"/>
</dbReference>
<dbReference type="Gene3D" id="1.25.40.10">
    <property type="entry name" value="Tetratricopeptide repeat domain"/>
    <property type="match status" value="2"/>
</dbReference>
<dbReference type="InterPro" id="IPR050498">
    <property type="entry name" value="Ycf3"/>
</dbReference>
<dbReference type="SUPFAM" id="SSF81383">
    <property type="entry name" value="F-box domain"/>
    <property type="match status" value="1"/>
</dbReference>
<dbReference type="RefSeq" id="XP_002672992.1">
    <property type="nucleotide sequence ID" value="XM_002672946.1"/>
</dbReference>
<evidence type="ECO:0000256" key="2">
    <source>
        <dbReference type="ARBA" id="ARBA00022803"/>
    </source>
</evidence>
<dbReference type="PANTHER" id="PTHR44858">
    <property type="entry name" value="TETRATRICOPEPTIDE REPEAT PROTEIN 6"/>
    <property type="match status" value="1"/>
</dbReference>
<dbReference type="InterPro" id="IPR036047">
    <property type="entry name" value="F-box-like_dom_sf"/>
</dbReference>
<dbReference type="AlphaFoldDB" id="D2VSS7"/>
<feature type="repeat" description="TPR" evidence="3">
    <location>
        <begin position="253"/>
        <end position="286"/>
    </location>
</feature>
<dbReference type="OMA" id="LDENCTH"/>
<evidence type="ECO:0000256" key="4">
    <source>
        <dbReference type="SAM" id="SignalP"/>
    </source>
</evidence>
<name>D2VSS7_NAEGR</name>
<evidence type="ECO:0000313" key="6">
    <source>
        <dbReference type="Proteomes" id="UP000006671"/>
    </source>
</evidence>
<dbReference type="KEGG" id="ngr:NAEGRDRAFT_72046"/>
<dbReference type="InterPro" id="IPR011990">
    <property type="entry name" value="TPR-like_helical_dom_sf"/>
</dbReference>
<keyword evidence="2 3" id="KW-0802">TPR repeat</keyword>
<gene>
    <name evidence="5" type="ORF">NAEGRDRAFT_72046</name>
</gene>
<dbReference type="CDD" id="cd09917">
    <property type="entry name" value="F-box_SF"/>
    <property type="match status" value="1"/>
</dbReference>
<dbReference type="InParanoid" id="D2VSS7"/>
<evidence type="ECO:0000313" key="5">
    <source>
        <dbReference type="EMBL" id="EFC40248.1"/>
    </source>
</evidence>
<organism evidence="6">
    <name type="scientific">Naegleria gruberi</name>
    <name type="common">Amoeba</name>
    <dbReference type="NCBI Taxonomy" id="5762"/>
    <lineage>
        <taxon>Eukaryota</taxon>
        <taxon>Discoba</taxon>
        <taxon>Heterolobosea</taxon>
        <taxon>Tetramitia</taxon>
        <taxon>Eutetramitia</taxon>
        <taxon>Vahlkampfiidae</taxon>
        <taxon>Naegleria</taxon>
    </lineage>
</organism>
<dbReference type="GeneID" id="8854672"/>
<dbReference type="EMBL" id="GG738894">
    <property type="protein sequence ID" value="EFC40248.1"/>
    <property type="molecule type" value="Genomic_DNA"/>
</dbReference>
<protein>
    <submittedName>
        <fullName evidence="5">TPR domain-containing protein</fullName>
    </submittedName>
</protein>
<evidence type="ECO:0000256" key="3">
    <source>
        <dbReference type="PROSITE-ProRule" id="PRU00339"/>
    </source>
</evidence>
<dbReference type="PANTHER" id="PTHR44858:SF1">
    <property type="entry name" value="UDP-N-ACETYLGLUCOSAMINE--PEPTIDE N-ACETYLGLUCOSAMINYLTRANSFERASE SPINDLY-RELATED"/>
    <property type="match status" value="1"/>
</dbReference>
<evidence type="ECO:0000256" key="1">
    <source>
        <dbReference type="ARBA" id="ARBA00022737"/>
    </source>
</evidence>
<dbReference type="VEuPathDB" id="AmoebaDB:NAEGRDRAFT_72046"/>
<dbReference type="OrthoDB" id="6019893at2759"/>
<keyword evidence="1" id="KW-0677">Repeat</keyword>
<feature type="signal peptide" evidence="4">
    <location>
        <begin position="1"/>
        <end position="23"/>
    </location>
</feature>
<reference evidence="5 6" key="1">
    <citation type="journal article" date="2010" name="Cell">
        <title>The genome of Naegleria gruberi illuminates early eukaryotic versatility.</title>
        <authorList>
            <person name="Fritz-Laylin L.K."/>
            <person name="Prochnik S.E."/>
            <person name="Ginger M.L."/>
            <person name="Dacks J.B."/>
            <person name="Carpenter M.L."/>
            <person name="Field M.C."/>
            <person name="Kuo A."/>
            <person name="Paredez A."/>
            <person name="Chapman J."/>
            <person name="Pham J."/>
            <person name="Shu S."/>
            <person name="Neupane R."/>
            <person name="Cipriano M."/>
            <person name="Mancuso J."/>
            <person name="Tu H."/>
            <person name="Salamov A."/>
            <person name="Lindquist E."/>
            <person name="Shapiro H."/>
            <person name="Lucas S."/>
            <person name="Grigoriev I.V."/>
            <person name="Cande W.Z."/>
            <person name="Fulton C."/>
            <person name="Rokhsar D.S."/>
            <person name="Dawson S.C."/>
        </authorList>
    </citation>
    <scope>NUCLEOTIDE SEQUENCE [LARGE SCALE GENOMIC DNA]</scope>
    <source>
        <strain evidence="5 6">NEG-M</strain>
    </source>
</reference>
<dbReference type="SMART" id="SM00028">
    <property type="entry name" value="TPR"/>
    <property type="match status" value="4"/>
</dbReference>
<keyword evidence="6" id="KW-1185">Reference proteome</keyword>
<dbReference type="PROSITE" id="PS50005">
    <property type="entry name" value="TPR"/>
    <property type="match status" value="1"/>
</dbReference>
<keyword evidence="4" id="KW-0732">Signal</keyword>
<dbReference type="InterPro" id="IPR019734">
    <property type="entry name" value="TPR_rpt"/>
</dbReference>
<proteinExistence type="predicted"/>